<name>A0A645JFZ1_9ZZZZ</name>
<dbReference type="EMBL" id="VSSQ01133072">
    <property type="protein sequence ID" value="MPN59264.1"/>
    <property type="molecule type" value="Genomic_DNA"/>
</dbReference>
<sequence>MFFPELILEENLPAHNVEELWLSATSNPNFKLDVTDNFADKLRALHCHRSQIGEVAAFDEHMRSRWSKDPATGEERYYETFRRIILR</sequence>
<dbReference type="AlphaFoldDB" id="A0A645JFZ1"/>
<organism evidence="1">
    <name type="scientific">bioreactor metagenome</name>
    <dbReference type="NCBI Taxonomy" id="1076179"/>
    <lineage>
        <taxon>unclassified sequences</taxon>
        <taxon>metagenomes</taxon>
        <taxon>ecological metagenomes</taxon>
    </lineage>
</organism>
<protein>
    <submittedName>
        <fullName evidence="1">Uncharacterized protein</fullName>
    </submittedName>
</protein>
<accession>A0A645JFZ1</accession>
<dbReference type="SUPFAM" id="SSF102588">
    <property type="entry name" value="LmbE-like"/>
    <property type="match status" value="1"/>
</dbReference>
<proteinExistence type="predicted"/>
<dbReference type="Gene3D" id="3.40.50.10320">
    <property type="entry name" value="LmbE-like"/>
    <property type="match status" value="1"/>
</dbReference>
<dbReference type="InterPro" id="IPR024078">
    <property type="entry name" value="LmbE-like_dom_sf"/>
</dbReference>
<gene>
    <name evidence="1" type="ORF">SDC9_206985</name>
</gene>
<reference evidence="1" key="1">
    <citation type="submission" date="2019-08" db="EMBL/GenBank/DDBJ databases">
        <authorList>
            <person name="Kucharzyk K."/>
            <person name="Murdoch R.W."/>
            <person name="Higgins S."/>
            <person name="Loffler F."/>
        </authorList>
    </citation>
    <scope>NUCLEOTIDE SEQUENCE</scope>
</reference>
<comment type="caution">
    <text evidence="1">The sequence shown here is derived from an EMBL/GenBank/DDBJ whole genome shotgun (WGS) entry which is preliminary data.</text>
</comment>
<evidence type="ECO:0000313" key="1">
    <source>
        <dbReference type="EMBL" id="MPN59264.1"/>
    </source>
</evidence>